<dbReference type="EMBL" id="NWUW01000001">
    <property type="protein sequence ID" value="PIE97201.1"/>
    <property type="molecule type" value="Genomic_DNA"/>
</dbReference>
<comment type="caution">
    <text evidence="2">The sequence shown here is derived from an EMBL/GenBank/DDBJ whole genome shotgun (WGS) entry which is preliminary data.</text>
</comment>
<organism evidence="2 3">
    <name type="scientific">Bacillus fungorum</name>
    <dbReference type="NCBI Taxonomy" id="2039284"/>
    <lineage>
        <taxon>Bacteria</taxon>
        <taxon>Bacillati</taxon>
        <taxon>Bacillota</taxon>
        <taxon>Bacilli</taxon>
        <taxon>Bacillales</taxon>
        <taxon>Bacillaceae</taxon>
        <taxon>Bacillus</taxon>
    </lineage>
</organism>
<dbReference type="AlphaFoldDB" id="A0A2G6QK75"/>
<accession>A0A2G6QK75</accession>
<reference evidence="2 3" key="1">
    <citation type="submission" date="2017-09" db="EMBL/GenBank/DDBJ databases">
        <title>Biocontrol bacteria screening and application from spent mushroom substrate.</title>
        <authorList>
            <person name="Sun X."/>
        </authorList>
    </citation>
    <scope>NUCLEOTIDE SEQUENCE [LARGE SCALE GENOMIC DNA]</scope>
    <source>
        <strain evidence="2 3">100374</strain>
    </source>
</reference>
<proteinExistence type="predicted"/>
<dbReference type="Proteomes" id="UP000228484">
    <property type="component" value="Unassembled WGS sequence"/>
</dbReference>
<sequence>MLLHSKESQKPGTGWKLYDPGTGVGIFDPGSGGGYTTDPGGGWRKEQGGLRK</sequence>
<feature type="compositionally biased region" description="Basic and acidic residues" evidence="1">
    <location>
        <begin position="43"/>
        <end position="52"/>
    </location>
</feature>
<name>A0A2G6QK75_9BACI</name>
<keyword evidence="3" id="KW-1185">Reference proteome</keyword>
<evidence type="ECO:0000256" key="1">
    <source>
        <dbReference type="SAM" id="MobiDB-lite"/>
    </source>
</evidence>
<dbReference type="RefSeq" id="WP_099683191.1">
    <property type="nucleotide sequence ID" value="NZ_NWUW01000001.1"/>
</dbReference>
<feature type="region of interest" description="Disordered" evidence="1">
    <location>
        <begin position="1"/>
        <end position="20"/>
    </location>
</feature>
<feature type="region of interest" description="Disordered" evidence="1">
    <location>
        <begin position="28"/>
        <end position="52"/>
    </location>
</feature>
<gene>
    <name evidence="2" type="ORF">CO726_02545</name>
</gene>
<evidence type="ECO:0000313" key="3">
    <source>
        <dbReference type="Proteomes" id="UP000228484"/>
    </source>
</evidence>
<feature type="compositionally biased region" description="Gly residues" evidence="1">
    <location>
        <begin position="30"/>
        <end position="42"/>
    </location>
</feature>
<protein>
    <submittedName>
        <fullName evidence="2">Uncharacterized protein</fullName>
    </submittedName>
</protein>
<evidence type="ECO:0000313" key="2">
    <source>
        <dbReference type="EMBL" id="PIE97201.1"/>
    </source>
</evidence>